<evidence type="ECO:0000256" key="1">
    <source>
        <dbReference type="ARBA" id="ARBA00004418"/>
    </source>
</evidence>
<evidence type="ECO:0000313" key="5">
    <source>
        <dbReference type="EMBL" id="EPS68738.1"/>
    </source>
</evidence>
<organism evidence="5 6">
    <name type="scientific">Genlisea aurea</name>
    <dbReference type="NCBI Taxonomy" id="192259"/>
    <lineage>
        <taxon>Eukaryota</taxon>
        <taxon>Viridiplantae</taxon>
        <taxon>Streptophyta</taxon>
        <taxon>Embryophyta</taxon>
        <taxon>Tracheophyta</taxon>
        <taxon>Spermatophyta</taxon>
        <taxon>Magnoliopsida</taxon>
        <taxon>eudicotyledons</taxon>
        <taxon>Gunneridae</taxon>
        <taxon>Pentapetalae</taxon>
        <taxon>asterids</taxon>
        <taxon>lamiids</taxon>
        <taxon>Lamiales</taxon>
        <taxon>Lentibulariaceae</taxon>
        <taxon>Genlisea</taxon>
    </lineage>
</organism>
<evidence type="ECO:0000313" key="6">
    <source>
        <dbReference type="Proteomes" id="UP000015453"/>
    </source>
</evidence>
<dbReference type="GO" id="GO:0015846">
    <property type="term" value="P:polyamine transport"/>
    <property type="evidence" value="ECO:0007669"/>
    <property type="project" value="InterPro"/>
</dbReference>
<dbReference type="EMBL" id="AUSU01002460">
    <property type="protein sequence ID" value="EPS68738.1"/>
    <property type="molecule type" value="Genomic_DNA"/>
</dbReference>
<proteinExistence type="predicted"/>
<sequence length="227" mass="25538">QDWADLWRKELAGKISMVDSQREIIGATLKYMGLPYNTSNIDSQVVGGREAVLRNLRSLAQQVCLFDSEKYLKAFKNGDVWVAVGWSCDVVPVAKTMSNIAVIVPESGSSLWADFWAIPNASKYPWGDRIGGRIRGASPLVQQWVEFCLQPGRALPFDEETVVGGLPTMIPEKKKPHVENESDDRPKLETNLIRNLPPDEILSRCEFLEPLSEDALSDYQWLIFSLQ</sequence>
<accession>S8DZF8</accession>
<gene>
    <name evidence="5" type="ORF">M569_06030</name>
</gene>
<dbReference type="Pfam" id="PF13343">
    <property type="entry name" value="SBP_bac_6"/>
    <property type="match status" value="1"/>
</dbReference>
<feature type="non-terminal residue" evidence="5">
    <location>
        <position position="227"/>
    </location>
</feature>
<dbReference type="OrthoDB" id="10266693at2759"/>
<comment type="subcellular location">
    <subcellularLocation>
        <location evidence="1">Periplasm</location>
    </subcellularLocation>
</comment>
<evidence type="ECO:0000256" key="4">
    <source>
        <dbReference type="ARBA" id="ARBA00022764"/>
    </source>
</evidence>
<name>S8DZF8_9LAMI</name>
<comment type="caution">
    <text evidence="5">The sequence shown here is derived from an EMBL/GenBank/DDBJ whole genome shotgun (WGS) entry which is preliminary data.</text>
</comment>
<evidence type="ECO:0000256" key="2">
    <source>
        <dbReference type="ARBA" id="ARBA00022448"/>
    </source>
</evidence>
<dbReference type="GO" id="GO:0019808">
    <property type="term" value="F:polyamine binding"/>
    <property type="evidence" value="ECO:0007669"/>
    <property type="project" value="InterPro"/>
</dbReference>
<protein>
    <recommendedName>
        <fullName evidence="7">Spermidine/putrescine ABC transporter substrate-binding protein</fullName>
    </recommendedName>
</protein>
<dbReference type="InterPro" id="IPR001188">
    <property type="entry name" value="Sperm_putr-bd"/>
</dbReference>
<keyword evidence="6" id="KW-1185">Reference proteome</keyword>
<evidence type="ECO:0008006" key="7">
    <source>
        <dbReference type="Google" id="ProtNLM"/>
    </source>
</evidence>
<dbReference type="PRINTS" id="PR00909">
    <property type="entry name" value="SPERMDNBNDNG"/>
</dbReference>
<dbReference type="SUPFAM" id="SSF53850">
    <property type="entry name" value="Periplasmic binding protein-like II"/>
    <property type="match status" value="1"/>
</dbReference>
<feature type="non-terminal residue" evidence="5">
    <location>
        <position position="1"/>
    </location>
</feature>
<keyword evidence="3" id="KW-0732">Signal</keyword>
<dbReference type="PANTHER" id="PTHR30222">
    <property type="entry name" value="SPERMIDINE/PUTRESCINE-BINDING PERIPLASMIC PROTEIN"/>
    <property type="match status" value="1"/>
</dbReference>
<keyword evidence="4" id="KW-0574">Periplasm</keyword>
<dbReference type="AlphaFoldDB" id="S8DZF8"/>
<dbReference type="Proteomes" id="UP000015453">
    <property type="component" value="Unassembled WGS sequence"/>
</dbReference>
<dbReference type="Gene3D" id="3.40.190.10">
    <property type="entry name" value="Periplasmic binding protein-like II"/>
    <property type="match status" value="1"/>
</dbReference>
<reference evidence="5 6" key="1">
    <citation type="journal article" date="2013" name="BMC Genomics">
        <title>The miniature genome of a carnivorous plant Genlisea aurea contains a low number of genes and short non-coding sequences.</title>
        <authorList>
            <person name="Leushkin E.V."/>
            <person name="Sutormin R.A."/>
            <person name="Nabieva E.R."/>
            <person name="Penin A.A."/>
            <person name="Kondrashov A.S."/>
            <person name="Logacheva M.D."/>
        </authorList>
    </citation>
    <scope>NUCLEOTIDE SEQUENCE [LARGE SCALE GENOMIC DNA]</scope>
</reference>
<keyword evidence="2" id="KW-0813">Transport</keyword>
<dbReference type="PANTHER" id="PTHR30222:SF17">
    <property type="entry name" value="SPERMIDINE_PUTRESCINE-BINDING PERIPLASMIC PROTEIN"/>
    <property type="match status" value="1"/>
</dbReference>
<evidence type="ECO:0000256" key="3">
    <source>
        <dbReference type="ARBA" id="ARBA00022729"/>
    </source>
</evidence>